<sequence length="142" mass="15549">MRSWRLCREPYADLSGEGARLNGGRWNRPGRPLIYTADNAALAALEVRVHLDLPPDLLPDDYVLLELDLGEASVEGIDAPPADPAAFGSDWLASARSAVLRVPSAIVPECSNLLINPLHPEAGTIRVARKRRFAFDPRLWAS</sequence>
<feature type="domain" description="RES" evidence="1">
    <location>
        <begin position="13"/>
        <end position="129"/>
    </location>
</feature>
<dbReference type="RefSeq" id="WP_171218132.1">
    <property type="nucleotide sequence ID" value="NZ_JABEPP010000002.1"/>
</dbReference>
<dbReference type="AlphaFoldDB" id="A0A849I5S5"/>
<keyword evidence="3" id="KW-1185">Reference proteome</keyword>
<evidence type="ECO:0000313" key="2">
    <source>
        <dbReference type="EMBL" id="NNM72681.1"/>
    </source>
</evidence>
<reference evidence="2 3" key="1">
    <citation type="submission" date="2020-04" db="EMBL/GenBank/DDBJ databases">
        <title>Enterovirga sp. isolate from soil.</title>
        <authorList>
            <person name="Chea S."/>
            <person name="Kim D.-U."/>
        </authorList>
    </citation>
    <scope>NUCLEOTIDE SEQUENCE [LARGE SCALE GENOMIC DNA]</scope>
    <source>
        <strain evidence="2 3">DB1703</strain>
    </source>
</reference>
<comment type="caution">
    <text evidence="2">The sequence shown here is derived from an EMBL/GenBank/DDBJ whole genome shotgun (WGS) entry which is preliminary data.</text>
</comment>
<protein>
    <submittedName>
        <fullName evidence="2">RES family NAD+ phosphorylase</fullName>
    </submittedName>
</protein>
<name>A0A849I5S5_9HYPH</name>
<evidence type="ECO:0000313" key="3">
    <source>
        <dbReference type="Proteomes" id="UP000564885"/>
    </source>
</evidence>
<evidence type="ECO:0000259" key="1">
    <source>
        <dbReference type="SMART" id="SM00953"/>
    </source>
</evidence>
<dbReference type="Pfam" id="PF08808">
    <property type="entry name" value="RES"/>
    <property type="match status" value="1"/>
</dbReference>
<accession>A0A849I5S5</accession>
<gene>
    <name evidence="2" type="ORF">HJG44_09835</name>
</gene>
<dbReference type="EMBL" id="JABEPP010000002">
    <property type="protein sequence ID" value="NNM72681.1"/>
    <property type="molecule type" value="Genomic_DNA"/>
</dbReference>
<proteinExistence type="predicted"/>
<organism evidence="2 3">
    <name type="scientific">Enterovirga aerilata</name>
    <dbReference type="NCBI Taxonomy" id="2730920"/>
    <lineage>
        <taxon>Bacteria</taxon>
        <taxon>Pseudomonadati</taxon>
        <taxon>Pseudomonadota</taxon>
        <taxon>Alphaproteobacteria</taxon>
        <taxon>Hyphomicrobiales</taxon>
        <taxon>Methylobacteriaceae</taxon>
        <taxon>Enterovirga</taxon>
    </lineage>
</organism>
<dbReference type="InterPro" id="IPR014914">
    <property type="entry name" value="RES_dom"/>
</dbReference>
<dbReference type="SMART" id="SM00953">
    <property type="entry name" value="RES"/>
    <property type="match status" value="1"/>
</dbReference>
<dbReference type="Proteomes" id="UP000564885">
    <property type="component" value="Unassembled WGS sequence"/>
</dbReference>